<evidence type="ECO:0000313" key="1">
    <source>
        <dbReference type="EnsemblMetazoa" id="LLOJ000697-PA"/>
    </source>
</evidence>
<reference evidence="1" key="1">
    <citation type="submission" date="2020-05" db="UniProtKB">
        <authorList>
            <consortium name="EnsemblMetazoa"/>
        </authorList>
    </citation>
    <scope>IDENTIFICATION</scope>
    <source>
        <strain evidence="1">Jacobina</strain>
    </source>
</reference>
<proteinExistence type="predicted"/>
<dbReference type="AlphaFoldDB" id="A0A1B0C9S5"/>
<dbReference type="Proteomes" id="UP000092461">
    <property type="component" value="Unassembled WGS sequence"/>
</dbReference>
<protein>
    <submittedName>
        <fullName evidence="1">Uncharacterized protein</fullName>
    </submittedName>
</protein>
<accession>A0A1B0C9S5</accession>
<dbReference type="EMBL" id="AJWK01002708">
    <property type="status" value="NOT_ANNOTATED_CDS"/>
    <property type="molecule type" value="Genomic_DNA"/>
</dbReference>
<dbReference type="VEuPathDB" id="VectorBase:LLOJ000697"/>
<sequence length="110" mass="12550">MSGSLWAAPEVRSSRIVPIVCIENEGKGICRLKRKITSFKTRHQKYQDLFTTQDEFTYCLDVHKLVERMGLLKCVLLHKGNKYGSIPIGYTGEPQGESYRHSKSDFTSPI</sequence>
<dbReference type="EnsemblMetazoa" id="LLOJ000697-RA">
    <property type="protein sequence ID" value="LLOJ000697-PA"/>
    <property type="gene ID" value="LLOJ000697"/>
</dbReference>
<evidence type="ECO:0000313" key="2">
    <source>
        <dbReference type="Proteomes" id="UP000092461"/>
    </source>
</evidence>
<dbReference type="EMBL" id="AJWK01002707">
    <property type="status" value="NOT_ANNOTATED_CDS"/>
    <property type="molecule type" value="Genomic_DNA"/>
</dbReference>
<keyword evidence="2" id="KW-1185">Reference proteome</keyword>
<name>A0A1B0C9S5_LUTLO</name>
<dbReference type="EMBL" id="AJWK01002709">
    <property type="status" value="NOT_ANNOTATED_CDS"/>
    <property type="molecule type" value="Genomic_DNA"/>
</dbReference>
<organism evidence="1 2">
    <name type="scientific">Lutzomyia longipalpis</name>
    <name type="common">Sand fly</name>
    <dbReference type="NCBI Taxonomy" id="7200"/>
    <lineage>
        <taxon>Eukaryota</taxon>
        <taxon>Metazoa</taxon>
        <taxon>Ecdysozoa</taxon>
        <taxon>Arthropoda</taxon>
        <taxon>Hexapoda</taxon>
        <taxon>Insecta</taxon>
        <taxon>Pterygota</taxon>
        <taxon>Neoptera</taxon>
        <taxon>Endopterygota</taxon>
        <taxon>Diptera</taxon>
        <taxon>Nematocera</taxon>
        <taxon>Psychodoidea</taxon>
        <taxon>Psychodidae</taxon>
        <taxon>Lutzomyia</taxon>
        <taxon>Lutzomyia</taxon>
    </lineage>
</organism>